<evidence type="ECO:0000256" key="5">
    <source>
        <dbReference type="SAM" id="Phobius"/>
    </source>
</evidence>
<evidence type="ECO:0000256" key="2">
    <source>
        <dbReference type="ARBA" id="ARBA00022803"/>
    </source>
</evidence>
<organism evidence="6 7">
    <name type="scientific">Cytospora chrysosperma</name>
    <name type="common">Cytospora canker fungus</name>
    <name type="synonym">Sphaeria chrysosperma</name>
    <dbReference type="NCBI Taxonomy" id="252740"/>
    <lineage>
        <taxon>Eukaryota</taxon>
        <taxon>Fungi</taxon>
        <taxon>Dikarya</taxon>
        <taxon>Ascomycota</taxon>
        <taxon>Pezizomycotina</taxon>
        <taxon>Sordariomycetes</taxon>
        <taxon>Sordariomycetidae</taxon>
        <taxon>Diaporthales</taxon>
        <taxon>Cytosporaceae</taxon>
        <taxon>Cytospora</taxon>
    </lineage>
</organism>
<keyword evidence="5" id="KW-0812">Transmembrane</keyword>
<comment type="caution">
    <text evidence="6">The sequence shown here is derived from an EMBL/GenBank/DDBJ whole genome shotgun (WGS) entry which is preliminary data.</text>
</comment>
<proteinExistence type="predicted"/>
<dbReference type="GO" id="GO:0051879">
    <property type="term" value="F:Hsp90 protein binding"/>
    <property type="evidence" value="ECO:0007669"/>
    <property type="project" value="TreeGrafter"/>
</dbReference>
<evidence type="ECO:0000313" key="6">
    <source>
        <dbReference type="EMBL" id="ROV92865.1"/>
    </source>
</evidence>
<name>A0A423VPC7_CYTCH</name>
<dbReference type="AlphaFoldDB" id="A0A423VPC7"/>
<feature type="transmembrane region" description="Helical" evidence="5">
    <location>
        <begin position="297"/>
        <end position="316"/>
    </location>
</feature>
<dbReference type="EMBL" id="LJZO01000035">
    <property type="protein sequence ID" value="ROV92865.1"/>
    <property type="molecule type" value="Genomic_DNA"/>
</dbReference>
<keyword evidence="5" id="KW-1133">Transmembrane helix</keyword>
<dbReference type="GO" id="GO:0006457">
    <property type="term" value="P:protein folding"/>
    <property type="evidence" value="ECO:0007669"/>
    <property type="project" value="TreeGrafter"/>
</dbReference>
<feature type="transmembrane region" description="Helical" evidence="5">
    <location>
        <begin position="206"/>
        <end position="225"/>
    </location>
</feature>
<evidence type="ECO:0000256" key="1">
    <source>
        <dbReference type="ARBA" id="ARBA00022737"/>
    </source>
</evidence>
<feature type="transmembrane region" description="Helical" evidence="5">
    <location>
        <begin position="245"/>
        <end position="267"/>
    </location>
</feature>
<accession>A0A423VPC7</accession>
<dbReference type="SUPFAM" id="SSF48452">
    <property type="entry name" value="TPR-like"/>
    <property type="match status" value="1"/>
</dbReference>
<keyword evidence="7" id="KW-1185">Reference proteome</keyword>
<dbReference type="STRING" id="252740.A0A423VPC7"/>
<dbReference type="SMART" id="SM00028">
    <property type="entry name" value="TPR"/>
    <property type="match status" value="2"/>
</dbReference>
<dbReference type="PANTHER" id="PTHR46035">
    <property type="entry name" value="TETRATRICOPEPTIDE REPEAT PROTEIN 4"/>
    <property type="match status" value="1"/>
</dbReference>
<evidence type="ECO:0000313" key="7">
    <source>
        <dbReference type="Proteomes" id="UP000284375"/>
    </source>
</evidence>
<protein>
    <submittedName>
        <fullName evidence="6">Uncharacterized protein</fullName>
    </submittedName>
</protein>
<dbReference type="InterPro" id="IPR019734">
    <property type="entry name" value="TPR_rpt"/>
</dbReference>
<dbReference type="Pfam" id="PF07719">
    <property type="entry name" value="TPR_2"/>
    <property type="match status" value="1"/>
</dbReference>
<gene>
    <name evidence="6" type="ORF">VSDG_06339</name>
</gene>
<evidence type="ECO:0000256" key="4">
    <source>
        <dbReference type="SAM" id="MobiDB-lite"/>
    </source>
</evidence>
<sequence>MAEHDHGDRTQGWVLELESLRSFGGPPSRPPSADGRRWSGEILPDGSISTQALGGQPETDPTTHRNRQLSQPLPGAAECLDFVRTFKGRFRPAKQTKLRNSLLGAVGFLEAANAGDFAANIWNETPVPDYALALMALGAITALCMIYFCVKDGRLSYQNLRALREERRYLKEQRKLHRDDPKMLQTIDCFLDMNTREGGTELVDRIGSDTLLGISAFVVGLGTFMAMDGDHDSANYKASNLLTGYIGNTLPAIFGVCNLLWSSYVWARARKQQRAALNYVRGSTRISQMLRNRTSSIQFHAALNGLTGIVAGSAALATATQWWAYVVLGPCIITSGMVNIFWRKRVGYERPFVLGQISSIDQDIVFEALRYANECHRRVLRAEAAGEGDAFTTLVPDTTSLLCALDVIRKNNMFEEFCIRVLEDRELSGRLFGNAVFDTQSSGHGPTIDWHNLAALDDQVLMIRLLRMAKKLLNEAAPKCFEDQERHLLELETLNALHRSLLSLDSPHVVPPPPVPVNPKRSANIKKLRESGNDAFKAGRYPDAIKNYTLGLQMALRRPAWEPSGLIRDESAMLFANRAQAHMELRNWVDGSVDAECSVEAKKVGNPKAWYRRGRCLFEMGRYEEAREWVGKGLEMEGEDGELIKLLKEIDVKLPK</sequence>
<feature type="transmembrane region" description="Helical" evidence="5">
    <location>
        <begin position="322"/>
        <end position="342"/>
    </location>
</feature>
<dbReference type="InterPro" id="IPR011990">
    <property type="entry name" value="TPR-like_helical_dom_sf"/>
</dbReference>
<feature type="repeat" description="TPR" evidence="3">
    <location>
        <begin position="607"/>
        <end position="640"/>
    </location>
</feature>
<feature type="transmembrane region" description="Helical" evidence="5">
    <location>
        <begin position="130"/>
        <end position="150"/>
    </location>
</feature>
<dbReference type="GO" id="GO:0005829">
    <property type="term" value="C:cytosol"/>
    <property type="evidence" value="ECO:0007669"/>
    <property type="project" value="TreeGrafter"/>
</dbReference>
<dbReference type="PANTHER" id="PTHR46035:SF3">
    <property type="entry name" value="TRANSLOCATION PROTEIN SEC72"/>
    <property type="match status" value="1"/>
</dbReference>
<dbReference type="Gene3D" id="1.25.40.10">
    <property type="entry name" value="Tetratricopeptide repeat domain"/>
    <property type="match status" value="1"/>
</dbReference>
<keyword evidence="2 3" id="KW-0802">TPR repeat</keyword>
<evidence type="ECO:0000256" key="3">
    <source>
        <dbReference type="PROSITE-ProRule" id="PRU00339"/>
    </source>
</evidence>
<dbReference type="Proteomes" id="UP000284375">
    <property type="component" value="Unassembled WGS sequence"/>
</dbReference>
<keyword evidence="5" id="KW-0472">Membrane</keyword>
<dbReference type="InterPro" id="IPR013105">
    <property type="entry name" value="TPR_2"/>
</dbReference>
<keyword evidence="1" id="KW-0677">Repeat</keyword>
<dbReference type="OrthoDB" id="5089392at2759"/>
<dbReference type="GO" id="GO:0005634">
    <property type="term" value="C:nucleus"/>
    <property type="evidence" value="ECO:0007669"/>
    <property type="project" value="TreeGrafter"/>
</dbReference>
<dbReference type="GO" id="GO:0030544">
    <property type="term" value="F:Hsp70 protein binding"/>
    <property type="evidence" value="ECO:0007669"/>
    <property type="project" value="TreeGrafter"/>
</dbReference>
<feature type="region of interest" description="Disordered" evidence="4">
    <location>
        <begin position="19"/>
        <end position="71"/>
    </location>
</feature>
<reference evidence="6 7" key="1">
    <citation type="submission" date="2015-09" db="EMBL/GenBank/DDBJ databases">
        <title>Host preference determinants of Valsa canker pathogens revealed by comparative genomics.</title>
        <authorList>
            <person name="Yin Z."/>
            <person name="Huang L."/>
        </authorList>
    </citation>
    <scope>NUCLEOTIDE SEQUENCE [LARGE SCALE GENOMIC DNA]</scope>
    <source>
        <strain evidence="6 7">YSFL</strain>
    </source>
</reference>
<dbReference type="PROSITE" id="PS50005">
    <property type="entry name" value="TPR"/>
    <property type="match status" value="1"/>
</dbReference>